<dbReference type="PROSITE" id="PS51485">
    <property type="entry name" value="PHYTOCYANIN"/>
    <property type="match status" value="1"/>
</dbReference>
<evidence type="ECO:0000256" key="7">
    <source>
        <dbReference type="ARBA" id="ARBA00023288"/>
    </source>
</evidence>
<reference evidence="13 14" key="1">
    <citation type="journal article" date="2016" name="Sci. Rep.">
        <title>The Dendrobium catenatum Lindl. genome sequence provides insights into polysaccharide synthase, floral development and adaptive evolution.</title>
        <authorList>
            <person name="Zhang G.Q."/>
            <person name="Xu Q."/>
            <person name="Bian C."/>
            <person name="Tsai W.C."/>
            <person name="Yeh C.M."/>
            <person name="Liu K.W."/>
            <person name="Yoshida K."/>
            <person name="Zhang L.S."/>
            <person name="Chang S.B."/>
            <person name="Chen F."/>
            <person name="Shi Y."/>
            <person name="Su Y.Y."/>
            <person name="Zhang Y.Q."/>
            <person name="Chen L.J."/>
            <person name="Yin Y."/>
            <person name="Lin M."/>
            <person name="Huang H."/>
            <person name="Deng H."/>
            <person name="Wang Z.W."/>
            <person name="Zhu S.L."/>
            <person name="Zhao X."/>
            <person name="Deng C."/>
            <person name="Niu S.C."/>
            <person name="Huang J."/>
            <person name="Wang M."/>
            <person name="Liu G.H."/>
            <person name="Yang H.J."/>
            <person name="Xiao X.J."/>
            <person name="Hsiao Y.Y."/>
            <person name="Wu W.L."/>
            <person name="Chen Y.Y."/>
            <person name="Mitsuda N."/>
            <person name="Ohme-Takagi M."/>
            <person name="Luo Y.B."/>
            <person name="Van de Peer Y."/>
            <person name="Liu Z.J."/>
        </authorList>
    </citation>
    <scope>NUCLEOTIDE SEQUENCE [LARGE SCALE GENOMIC DNA]</scope>
    <source>
        <tissue evidence="13">The whole plant</tissue>
    </source>
</reference>
<dbReference type="GO" id="GO:0005886">
    <property type="term" value="C:plasma membrane"/>
    <property type="evidence" value="ECO:0007669"/>
    <property type="project" value="TreeGrafter"/>
</dbReference>
<keyword evidence="7" id="KW-0449">Lipoprotein</keyword>
<evidence type="ECO:0000313" key="14">
    <source>
        <dbReference type="Proteomes" id="UP000233837"/>
    </source>
</evidence>
<comment type="similarity">
    <text evidence="8">Belongs to the early nodulin-like (ENODL) family.</text>
</comment>
<keyword evidence="4 10" id="KW-0472">Membrane</keyword>
<feature type="domain" description="Phytocyanin" evidence="12">
    <location>
        <begin position="23"/>
        <end position="127"/>
    </location>
</feature>
<dbReference type="PANTHER" id="PTHR33021:SF197">
    <property type="entry name" value="EARLY NODULIN-LIKE PROTEIN 13"/>
    <property type="match status" value="1"/>
</dbReference>
<evidence type="ECO:0000256" key="5">
    <source>
        <dbReference type="ARBA" id="ARBA00023157"/>
    </source>
</evidence>
<gene>
    <name evidence="13" type="ORF">MA16_Dca003249</name>
</gene>
<feature type="signal peptide" evidence="11">
    <location>
        <begin position="1"/>
        <end position="22"/>
    </location>
</feature>
<dbReference type="InterPro" id="IPR008972">
    <property type="entry name" value="Cupredoxin"/>
</dbReference>
<evidence type="ECO:0000256" key="9">
    <source>
        <dbReference type="ARBA" id="ARBA00037868"/>
    </source>
</evidence>
<dbReference type="STRING" id="906689.A0A2I0XC81"/>
<evidence type="ECO:0000256" key="1">
    <source>
        <dbReference type="ARBA" id="ARBA00004589"/>
    </source>
</evidence>
<dbReference type="GO" id="GO:0009055">
    <property type="term" value="F:electron transfer activity"/>
    <property type="evidence" value="ECO:0007669"/>
    <property type="project" value="InterPro"/>
</dbReference>
<dbReference type="FunFam" id="2.60.40.420:FF:000010">
    <property type="entry name" value="Early nodulin-like protein 1"/>
    <property type="match status" value="1"/>
</dbReference>
<dbReference type="CDD" id="cd11019">
    <property type="entry name" value="OsENODL1_like"/>
    <property type="match status" value="1"/>
</dbReference>
<sequence length="187" mass="19816">MASSLLFRIVLLTISSIMSIEAKDFAVGGKPSAWKIPSSNSDSLNQWAEANRFQVGDYLVWDYDAKKDSVLQVRKKDYHSCNTSSPIAVHQDGNTRVRLRRSGAHYFISGVEGACEKGEKLVVVVISENHREGFQSSLSPAPAPAEFDSGSPAMAPVTGGVSTAGRGLVGAVLALLIGVGVVGLVLV</sequence>
<reference evidence="13 14" key="2">
    <citation type="journal article" date="2017" name="Nature">
        <title>The Apostasia genome and the evolution of orchids.</title>
        <authorList>
            <person name="Zhang G.Q."/>
            <person name="Liu K.W."/>
            <person name="Li Z."/>
            <person name="Lohaus R."/>
            <person name="Hsiao Y.Y."/>
            <person name="Niu S.C."/>
            <person name="Wang J.Y."/>
            <person name="Lin Y.C."/>
            <person name="Xu Q."/>
            <person name="Chen L.J."/>
            <person name="Yoshida K."/>
            <person name="Fujiwara S."/>
            <person name="Wang Z.W."/>
            <person name="Zhang Y.Q."/>
            <person name="Mitsuda N."/>
            <person name="Wang M."/>
            <person name="Liu G.H."/>
            <person name="Pecoraro L."/>
            <person name="Huang H.X."/>
            <person name="Xiao X.J."/>
            <person name="Lin M."/>
            <person name="Wu X.Y."/>
            <person name="Wu W.L."/>
            <person name="Chen Y.Y."/>
            <person name="Chang S.B."/>
            <person name="Sakamoto S."/>
            <person name="Ohme-Takagi M."/>
            <person name="Yagi M."/>
            <person name="Zeng S.J."/>
            <person name="Shen C.Y."/>
            <person name="Yeh C.M."/>
            <person name="Luo Y.B."/>
            <person name="Tsai W.C."/>
            <person name="Van de Peer Y."/>
            <person name="Liu Z.J."/>
        </authorList>
    </citation>
    <scope>NUCLEOTIDE SEQUENCE [LARGE SCALE GENOMIC DNA]</scope>
    <source>
        <tissue evidence="13">The whole plant</tissue>
    </source>
</reference>
<dbReference type="InterPro" id="IPR003245">
    <property type="entry name" value="Phytocyanin_dom"/>
</dbReference>
<proteinExistence type="inferred from homology"/>
<dbReference type="InterPro" id="IPR041846">
    <property type="entry name" value="ENL_dom"/>
</dbReference>
<dbReference type="GO" id="GO:0012505">
    <property type="term" value="C:endomembrane system"/>
    <property type="evidence" value="ECO:0007669"/>
    <property type="project" value="UniProtKB-SubCell"/>
</dbReference>
<accession>A0A2I0XC81</accession>
<evidence type="ECO:0000256" key="2">
    <source>
        <dbReference type="ARBA" id="ARBA00022622"/>
    </source>
</evidence>
<dbReference type="EMBL" id="KZ501977">
    <property type="protein sequence ID" value="PKU85509.1"/>
    <property type="molecule type" value="Genomic_DNA"/>
</dbReference>
<dbReference type="InterPro" id="IPR039391">
    <property type="entry name" value="Phytocyanin-like"/>
</dbReference>
<evidence type="ECO:0000256" key="10">
    <source>
        <dbReference type="SAM" id="Phobius"/>
    </source>
</evidence>
<comment type="subcellular location">
    <subcellularLocation>
        <location evidence="9">Endomembrane system</location>
        <topology evidence="9">Lipid-anchor</topology>
    </subcellularLocation>
    <subcellularLocation>
        <location evidence="1">Membrane</location>
        <topology evidence="1">Lipid-anchor</topology>
        <topology evidence="1">GPI-anchor</topology>
    </subcellularLocation>
</comment>
<keyword evidence="2" id="KW-0336">GPI-anchor</keyword>
<dbReference type="OrthoDB" id="1937044at2759"/>
<dbReference type="Proteomes" id="UP000233837">
    <property type="component" value="Unassembled WGS sequence"/>
</dbReference>
<keyword evidence="10" id="KW-0812">Transmembrane</keyword>
<name>A0A2I0XC81_9ASPA</name>
<organism evidence="13 14">
    <name type="scientific">Dendrobium catenatum</name>
    <dbReference type="NCBI Taxonomy" id="906689"/>
    <lineage>
        <taxon>Eukaryota</taxon>
        <taxon>Viridiplantae</taxon>
        <taxon>Streptophyta</taxon>
        <taxon>Embryophyta</taxon>
        <taxon>Tracheophyta</taxon>
        <taxon>Spermatophyta</taxon>
        <taxon>Magnoliopsida</taxon>
        <taxon>Liliopsida</taxon>
        <taxon>Asparagales</taxon>
        <taxon>Orchidaceae</taxon>
        <taxon>Epidendroideae</taxon>
        <taxon>Malaxideae</taxon>
        <taxon>Dendrobiinae</taxon>
        <taxon>Dendrobium</taxon>
    </lineage>
</organism>
<evidence type="ECO:0000256" key="11">
    <source>
        <dbReference type="SAM" id="SignalP"/>
    </source>
</evidence>
<keyword evidence="10" id="KW-1133">Transmembrane helix</keyword>
<evidence type="ECO:0000256" key="4">
    <source>
        <dbReference type="ARBA" id="ARBA00023136"/>
    </source>
</evidence>
<evidence type="ECO:0000256" key="3">
    <source>
        <dbReference type="ARBA" id="ARBA00022729"/>
    </source>
</evidence>
<keyword evidence="5" id="KW-1015">Disulfide bond</keyword>
<protein>
    <submittedName>
        <fullName evidence="13">Early nodulin-like protein 1</fullName>
    </submittedName>
</protein>
<evidence type="ECO:0000313" key="13">
    <source>
        <dbReference type="EMBL" id="PKU85509.1"/>
    </source>
</evidence>
<keyword evidence="3 11" id="KW-0732">Signal</keyword>
<dbReference type="Gene3D" id="2.60.40.420">
    <property type="entry name" value="Cupredoxins - blue copper proteins"/>
    <property type="match status" value="1"/>
</dbReference>
<dbReference type="SUPFAM" id="SSF49503">
    <property type="entry name" value="Cupredoxins"/>
    <property type="match status" value="1"/>
</dbReference>
<feature type="chain" id="PRO_5014165377" evidence="11">
    <location>
        <begin position="23"/>
        <end position="187"/>
    </location>
</feature>
<keyword evidence="14" id="KW-1185">Reference proteome</keyword>
<dbReference type="AlphaFoldDB" id="A0A2I0XC81"/>
<feature type="transmembrane region" description="Helical" evidence="10">
    <location>
        <begin position="167"/>
        <end position="186"/>
    </location>
</feature>
<evidence type="ECO:0000256" key="6">
    <source>
        <dbReference type="ARBA" id="ARBA00023180"/>
    </source>
</evidence>
<dbReference type="Pfam" id="PF02298">
    <property type="entry name" value="Cu_bind_like"/>
    <property type="match status" value="1"/>
</dbReference>
<evidence type="ECO:0000259" key="12">
    <source>
        <dbReference type="PROSITE" id="PS51485"/>
    </source>
</evidence>
<dbReference type="PANTHER" id="PTHR33021">
    <property type="entry name" value="BLUE COPPER PROTEIN"/>
    <property type="match status" value="1"/>
</dbReference>
<dbReference type="GO" id="GO:0098552">
    <property type="term" value="C:side of membrane"/>
    <property type="evidence" value="ECO:0007669"/>
    <property type="project" value="UniProtKB-KW"/>
</dbReference>
<keyword evidence="6" id="KW-0325">Glycoprotein</keyword>
<evidence type="ECO:0000256" key="8">
    <source>
        <dbReference type="ARBA" id="ARBA00035011"/>
    </source>
</evidence>